<dbReference type="EMBL" id="CP036263">
    <property type="protein sequence ID" value="QDT01338.1"/>
    <property type="molecule type" value="Genomic_DNA"/>
</dbReference>
<evidence type="ECO:0000313" key="2">
    <source>
        <dbReference type="EMBL" id="QDT01338.1"/>
    </source>
</evidence>
<evidence type="ECO:0000256" key="1">
    <source>
        <dbReference type="SAM" id="Phobius"/>
    </source>
</evidence>
<dbReference type="AlphaFoldDB" id="A0A517N2V3"/>
<dbReference type="KEGG" id="amob:HG15A2_46800"/>
<feature type="transmembrane region" description="Helical" evidence="1">
    <location>
        <begin position="145"/>
        <end position="166"/>
    </location>
</feature>
<dbReference type="OrthoDB" id="268515at2"/>
<protein>
    <submittedName>
        <fullName evidence="2">Uncharacterized protein</fullName>
    </submittedName>
</protein>
<sequence length="180" mass="20213">MPKRFSLGELLVLTGAVALWSGWFRIPPVELAGCIQDRPTKAVQHIDEYRIHGEEDYRRWFRRTISDSIAASFPGYSYSVMDERSDLLVIPVSQCAASYQPPARFQAHNRLNGSVVFIRHDYVEASTAAQTLVVPSNATVIRGTIASPVVADVLMIALPIILILVLRWNRHRKIVKEESG</sequence>
<keyword evidence="1" id="KW-0472">Membrane</keyword>
<reference evidence="2 3" key="1">
    <citation type="submission" date="2019-02" db="EMBL/GenBank/DDBJ databases">
        <title>Deep-cultivation of Planctomycetes and their phenomic and genomic characterization uncovers novel biology.</title>
        <authorList>
            <person name="Wiegand S."/>
            <person name="Jogler M."/>
            <person name="Boedeker C."/>
            <person name="Pinto D."/>
            <person name="Vollmers J."/>
            <person name="Rivas-Marin E."/>
            <person name="Kohn T."/>
            <person name="Peeters S.H."/>
            <person name="Heuer A."/>
            <person name="Rast P."/>
            <person name="Oberbeckmann S."/>
            <person name="Bunk B."/>
            <person name="Jeske O."/>
            <person name="Meyerdierks A."/>
            <person name="Storesund J.E."/>
            <person name="Kallscheuer N."/>
            <person name="Luecker S."/>
            <person name="Lage O.M."/>
            <person name="Pohl T."/>
            <person name="Merkel B.J."/>
            <person name="Hornburger P."/>
            <person name="Mueller R.-W."/>
            <person name="Bruemmer F."/>
            <person name="Labrenz M."/>
            <person name="Spormann A.M."/>
            <person name="Op den Camp H."/>
            <person name="Overmann J."/>
            <person name="Amann R."/>
            <person name="Jetten M.S.M."/>
            <person name="Mascher T."/>
            <person name="Medema M.H."/>
            <person name="Devos D.P."/>
            <person name="Kaster A.-K."/>
            <person name="Ovreas L."/>
            <person name="Rohde M."/>
            <person name="Galperin M.Y."/>
            <person name="Jogler C."/>
        </authorList>
    </citation>
    <scope>NUCLEOTIDE SEQUENCE [LARGE SCALE GENOMIC DNA]</scope>
    <source>
        <strain evidence="2 3">HG15A2</strain>
    </source>
</reference>
<name>A0A517N2V3_9BACT</name>
<gene>
    <name evidence="2" type="ORF">HG15A2_46800</name>
</gene>
<organism evidence="2 3">
    <name type="scientific">Adhaeretor mobilis</name>
    <dbReference type="NCBI Taxonomy" id="1930276"/>
    <lineage>
        <taxon>Bacteria</taxon>
        <taxon>Pseudomonadati</taxon>
        <taxon>Planctomycetota</taxon>
        <taxon>Planctomycetia</taxon>
        <taxon>Pirellulales</taxon>
        <taxon>Lacipirellulaceae</taxon>
        <taxon>Adhaeretor</taxon>
    </lineage>
</organism>
<proteinExistence type="predicted"/>
<keyword evidence="3" id="KW-1185">Reference proteome</keyword>
<dbReference type="RefSeq" id="WP_145063453.1">
    <property type="nucleotide sequence ID" value="NZ_CP036263.1"/>
</dbReference>
<keyword evidence="1" id="KW-1133">Transmembrane helix</keyword>
<evidence type="ECO:0000313" key="3">
    <source>
        <dbReference type="Proteomes" id="UP000319852"/>
    </source>
</evidence>
<dbReference type="Proteomes" id="UP000319852">
    <property type="component" value="Chromosome"/>
</dbReference>
<keyword evidence="1" id="KW-0812">Transmembrane</keyword>
<accession>A0A517N2V3</accession>